<proteinExistence type="predicted"/>
<reference evidence="4" key="1">
    <citation type="journal article" date="2019" name="Int. J. Syst. Evol. Microbiol.">
        <title>The Global Catalogue of Microorganisms (GCM) 10K type strain sequencing project: providing services to taxonomists for standard genome sequencing and annotation.</title>
        <authorList>
            <consortium name="The Broad Institute Genomics Platform"/>
            <consortium name="The Broad Institute Genome Sequencing Center for Infectious Disease"/>
            <person name="Wu L."/>
            <person name="Ma J."/>
        </authorList>
    </citation>
    <scope>NUCLEOTIDE SEQUENCE [LARGE SCALE GENOMIC DNA]</scope>
    <source>
        <strain evidence="4">CGMCC 4.7132</strain>
    </source>
</reference>
<accession>A0ABV9CAX0</accession>
<feature type="transmembrane region" description="Helical" evidence="1">
    <location>
        <begin position="15"/>
        <end position="36"/>
    </location>
</feature>
<keyword evidence="1" id="KW-0472">Membrane</keyword>
<name>A0ABV9CAX0_9ACTN</name>
<sequence length="118" mass="12594">MHERTGARDRGSGTIWVVASMALIWFTAGTLVLAGAARIARHRARSAADLSALAGASRVLIAPETACRHARDLAVANHASITRCQVRGTVVVVRVEVPLRLPWFGDHHATAEARAGPR</sequence>
<gene>
    <name evidence="3" type="ORF">ACFO60_03240</name>
</gene>
<keyword evidence="1" id="KW-0812">Transmembrane</keyword>
<evidence type="ECO:0000259" key="2">
    <source>
        <dbReference type="Pfam" id="PF13400"/>
    </source>
</evidence>
<feature type="domain" description="Putative Flp pilus-assembly TadG-like N-terminal" evidence="2">
    <location>
        <begin position="11"/>
        <end position="57"/>
    </location>
</feature>
<keyword evidence="1" id="KW-1133">Transmembrane helix</keyword>
<evidence type="ECO:0000256" key="1">
    <source>
        <dbReference type="SAM" id="Phobius"/>
    </source>
</evidence>
<dbReference type="InterPro" id="IPR021202">
    <property type="entry name" value="Rv3654c-like"/>
</dbReference>
<comment type="caution">
    <text evidence="3">The sequence shown here is derived from an EMBL/GenBank/DDBJ whole genome shotgun (WGS) entry which is preliminary data.</text>
</comment>
<dbReference type="NCBIfam" id="TIGR03816">
    <property type="entry name" value="tadE_like_DECH"/>
    <property type="match status" value="1"/>
</dbReference>
<evidence type="ECO:0000313" key="4">
    <source>
        <dbReference type="Proteomes" id="UP001596004"/>
    </source>
</evidence>
<dbReference type="Proteomes" id="UP001596004">
    <property type="component" value="Unassembled WGS sequence"/>
</dbReference>
<evidence type="ECO:0000313" key="3">
    <source>
        <dbReference type="EMBL" id="MFC4529767.1"/>
    </source>
</evidence>
<dbReference type="Pfam" id="PF13400">
    <property type="entry name" value="Tad"/>
    <property type="match status" value="1"/>
</dbReference>
<organism evidence="3 4">
    <name type="scientific">Sphaerisporangium dianthi</name>
    <dbReference type="NCBI Taxonomy" id="1436120"/>
    <lineage>
        <taxon>Bacteria</taxon>
        <taxon>Bacillati</taxon>
        <taxon>Actinomycetota</taxon>
        <taxon>Actinomycetes</taxon>
        <taxon>Streptosporangiales</taxon>
        <taxon>Streptosporangiaceae</taxon>
        <taxon>Sphaerisporangium</taxon>
    </lineage>
</organism>
<protein>
    <submittedName>
        <fullName evidence="3">Rv3654c family TadE-like protein</fullName>
    </submittedName>
</protein>
<dbReference type="RefSeq" id="WP_380836596.1">
    <property type="nucleotide sequence ID" value="NZ_JBHSFP010000002.1"/>
</dbReference>
<dbReference type="InterPro" id="IPR028087">
    <property type="entry name" value="Tad_N"/>
</dbReference>
<keyword evidence="4" id="KW-1185">Reference proteome</keyword>
<dbReference type="EMBL" id="JBHSFP010000002">
    <property type="protein sequence ID" value="MFC4529767.1"/>
    <property type="molecule type" value="Genomic_DNA"/>
</dbReference>